<dbReference type="Ensembl" id="ENSELUT00000002446.3">
    <property type="protein sequence ID" value="ENSELUP00000010257.2"/>
    <property type="gene ID" value="ENSELUG00000010751.3"/>
</dbReference>
<accession>A0A3P8Y0S9</accession>
<protein>
    <recommendedName>
        <fullName evidence="8">Calpain catalytic domain-containing protein</fullName>
    </recommendedName>
</protein>
<evidence type="ECO:0000256" key="3">
    <source>
        <dbReference type="ARBA" id="ARBA00022801"/>
    </source>
</evidence>
<reference evidence="9" key="2">
    <citation type="submission" date="2020-02" db="EMBL/GenBank/DDBJ databases">
        <title>Esox lucius (northern pike) genome, fEsoLuc1, primary haplotype.</title>
        <authorList>
            <person name="Myers G."/>
            <person name="Karagic N."/>
            <person name="Meyer A."/>
            <person name="Pippel M."/>
            <person name="Reichard M."/>
            <person name="Winkler S."/>
            <person name="Tracey A."/>
            <person name="Sims Y."/>
            <person name="Howe K."/>
            <person name="Rhie A."/>
            <person name="Formenti G."/>
            <person name="Durbin R."/>
            <person name="Fedrigo O."/>
            <person name="Jarvis E.D."/>
        </authorList>
    </citation>
    <scope>NUCLEOTIDE SEQUENCE [LARGE SCALE GENOMIC DNA]</scope>
</reference>
<reference evidence="9" key="3">
    <citation type="submission" date="2025-08" db="UniProtKB">
        <authorList>
            <consortium name="Ensembl"/>
        </authorList>
    </citation>
    <scope>IDENTIFICATION</scope>
</reference>
<evidence type="ECO:0000256" key="7">
    <source>
        <dbReference type="SAM" id="MobiDB-lite"/>
    </source>
</evidence>
<keyword evidence="10" id="KW-1185">Reference proteome</keyword>
<dbReference type="GeneTree" id="ENSGT00940000159706"/>
<feature type="active site" evidence="5 6">
    <location>
        <position position="242"/>
    </location>
</feature>
<dbReference type="InterPro" id="IPR038765">
    <property type="entry name" value="Papain-like_cys_pep_sf"/>
</dbReference>
<organism evidence="9 10">
    <name type="scientific">Esox lucius</name>
    <name type="common">Northern pike</name>
    <dbReference type="NCBI Taxonomy" id="8010"/>
    <lineage>
        <taxon>Eukaryota</taxon>
        <taxon>Metazoa</taxon>
        <taxon>Chordata</taxon>
        <taxon>Craniata</taxon>
        <taxon>Vertebrata</taxon>
        <taxon>Euteleostomi</taxon>
        <taxon>Actinopterygii</taxon>
        <taxon>Neopterygii</taxon>
        <taxon>Teleostei</taxon>
        <taxon>Protacanthopterygii</taxon>
        <taxon>Esociformes</taxon>
        <taxon>Esocidae</taxon>
        <taxon>Esox</taxon>
    </lineage>
</organism>
<dbReference type="AlphaFoldDB" id="A0A3P8Y0S9"/>
<dbReference type="GO" id="GO:0004198">
    <property type="term" value="F:calcium-dependent cysteine-type endopeptidase activity"/>
    <property type="evidence" value="ECO:0007669"/>
    <property type="project" value="InterPro"/>
</dbReference>
<dbReference type="PRINTS" id="PR00704">
    <property type="entry name" value="CALPAIN"/>
</dbReference>
<evidence type="ECO:0000256" key="1">
    <source>
        <dbReference type="ARBA" id="ARBA00007623"/>
    </source>
</evidence>
<dbReference type="InterPro" id="IPR022682">
    <property type="entry name" value="Calpain_domain_III"/>
</dbReference>
<reference evidence="10" key="1">
    <citation type="journal article" date="2014" name="PLoS ONE">
        <title>The genome and linkage map of the northern pike (Esox lucius): conserved synteny revealed between the salmonid sister group and the Neoteleostei.</title>
        <authorList>
            <person name="Rondeau E.B."/>
            <person name="Minkley D.R."/>
            <person name="Leong J.S."/>
            <person name="Messmer A.M."/>
            <person name="Jantzen J.R."/>
            <person name="von Schalburg K.R."/>
            <person name="Lemon C."/>
            <person name="Bird N.H."/>
            <person name="Koop B.F."/>
        </authorList>
    </citation>
    <scope>NUCLEOTIDE SEQUENCE</scope>
</reference>
<dbReference type="GeneID" id="105020986"/>
<dbReference type="OMA" id="ECALSCS"/>
<name>A0A3P8Y0S9_ESOLU</name>
<dbReference type="InterPro" id="IPR022683">
    <property type="entry name" value="Calpain_III"/>
</dbReference>
<dbReference type="Gene3D" id="2.60.120.380">
    <property type="match status" value="2"/>
</dbReference>
<evidence type="ECO:0000313" key="10">
    <source>
        <dbReference type="Proteomes" id="UP000265140"/>
    </source>
</evidence>
<comment type="similarity">
    <text evidence="1">Belongs to the peptidase C2 family.</text>
</comment>
<keyword evidence="4 6" id="KW-0788">Thiol protease</keyword>
<dbReference type="SMART" id="SM00720">
    <property type="entry name" value="calpain_III"/>
    <property type="match status" value="2"/>
</dbReference>
<dbReference type="PROSITE" id="PS50203">
    <property type="entry name" value="CALPAIN_CAT"/>
    <property type="match status" value="1"/>
</dbReference>
<feature type="compositionally biased region" description="Polar residues" evidence="7">
    <location>
        <begin position="701"/>
        <end position="714"/>
    </location>
</feature>
<evidence type="ECO:0000256" key="6">
    <source>
        <dbReference type="PROSITE-ProRule" id="PRU00239"/>
    </source>
</evidence>
<keyword evidence="2 6" id="KW-0645">Protease</keyword>
<dbReference type="Pfam" id="PF00648">
    <property type="entry name" value="Peptidase_C2"/>
    <property type="match status" value="1"/>
</dbReference>
<dbReference type="SUPFAM" id="SSF54001">
    <property type="entry name" value="Cysteine proteinases"/>
    <property type="match status" value="1"/>
</dbReference>
<dbReference type="PANTHER" id="PTHR10183">
    <property type="entry name" value="CALPAIN"/>
    <property type="match status" value="1"/>
</dbReference>
<dbReference type="RefSeq" id="XP_034146145.1">
    <property type="nucleotide sequence ID" value="XM_034290254.1"/>
</dbReference>
<dbReference type="InterPro" id="IPR022684">
    <property type="entry name" value="Calpain_cysteine_protease"/>
</dbReference>
<evidence type="ECO:0000259" key="8">
    <source>
        <dbReference type="PROSITE" id="PS50203"/>
    </source>
</evidence>
<gene>
    <name evidence="9" type="primary">CAPN10</name>
</gene>
<feature type="region of interest" description="Disordered" evidence="7">
    <location>
        <begin position="694"/>
        <end position="714"/>
    </location>
</feature>
<dbReference type="Pfam" id="PF01067">
    <property type="entry name" value="Calpain_III"/>
    <property type="match status" value="2"/>
</dbReference>
<evidence type="ECO:0000256" key="4">
    <source>
        <dbReference type="ARBA" id="ARBA00022807"/>
    </source>
</evidence>
<sequence length="714" mass="79615">MEEQERALKEEGLFEDPVFPCEESSLFSDYSTPIAKFQDDITWLRPQEICQAPTLFPENPNEGHAKQGTLGDCWFLCALTILVKNQHLMNKVLPPAQAQWGDKGYRGSFLFCLWQHGHWTEVTVDDRLPCIGSKLCFSGCQSPTAFWVALLEKAYAKLLGSYERLWAGQVSEALVDLTGGLAESWSLRDCGTEEDQCQGSPDSDRVSRRLDLDLLQEVREGCSVSCSVSSTPGGASELGQSHALSVMDWVDVRTIEGRTVRLIHIRNPWGRRCWEGAWRDGGEGWNSLDPACRMDLLGWTQEGQFWVDETEFLSQFDNITVGYPINDEGHLQSIYSGELLTHRQQTGGRWVRGHSAGGCRNNSSYSSNPKFWLRVCERGEVLVSLLQHRRCSRKTTARRYAHPPAEGSRTQHQHHPAIALHMWKVEKKRFNLCRILNSPPCASTHCHAYEREVVLHAHLEPGFHLLIPSTFLKGVEGSFLIRVFSSSPTSLSAIKTPVPSLPLGTEGEWETNFFQGKWVLGSTAGGSRNFLSHWQNPHFLVTMGSDLAGLTGDNFRVILHQNCPDTDLQAIGFHLYKAPEGQGQNESTVPRDEEPVASCVPHCYTQEVSLACCLPPGAYVILPSTYLPGSPGQFTLTVARRLHRRVVKSQENLGRAIQERSSVDRALMGSDRAGRCKQTAAIEEVRSCSLCSLTDPGQRAHSWSSSPDQKGQGV</sequence>
<evidence type="ECO:0000256" key="2">
    <source>
        <dbReference type="ARBA" id="ARBA00022670"/>
    </source>
</evidence>
<keyword evidence="3 6" id="KW-0378">Hydrolase</keyword>
<dbReference type="InParanoid" id="A0A3P8Y0S9"/>
<dbReference type="PANTHER" id="PTHR10183:SF30">
    <property type="entry name" value="CALPAIN-10"/>
    <property type="match status" value="1"/>
</dbReference>
<reference evidence="9" key="4">
    <citation type="submission" date="2025-09" db="UniProtKB">
        <authorList>
            <consortium name="Ensembl"/>
        </authorList>
    </citation>
    <scope>IDENTIFICATION</scope>
</reference>
<feature type="domain" description="Calpain catalytic" evidence="8">
    <location>
        <begin position="13"/>
        <end position="321"/>
    </location>
</feature>
<evidence type="ECO:0000256" key="5">
    <source>
        <dbReference type="PIRSR" id="PIRSR622684-1"/>
    </source>
</evidence>
<dbReference type="InterPro" id="IPR036213">
    <property type="entry name" value="Calpain_III_sf"/>
</dbReference>
<evidence type="ECO:0000313" key="9">
    <source>
        <dbReference type="Ensembl" id="ENSELUP00000010257.2"/>
    </source>
</evidence>
<dbReference type="SUPFAM" id="SSF49758">
    <property type="entry name" value="Calpain large subunit, middle domain (domain III)"/>
    <property type="match status" value="2"/>
</dbReference>
<dbReference type="Gene3D" id="3.90.70.10">
    <property type="entry name" value="Cysteine proteinases"/>
    <property type="match status" value="1"/>
</dbReference>
<dbReference type="Proteomes" id="UP000265140">
    <property type="component" value="Chromosome 3"/>
</dbReference>
<dbReference type="GO" id="GO:0005737">
    <property type="term" value="C:cytoplasm"/>
    <property type="evidence" value="ECO:0007669"/>
    <property type="project" value="TreeGrafter"/>
</dbReference>
<dbReference type="CDD" id="cd00044">
    <property type="entry name" value="CysPc"/>
    <property type="match status" value="1"/>
</dbReference>
<dbReference type="SMART" id="SM00230">
    <property type="entry name" value="CysPc"/>
    <property type="match status" value="1"/>
</dbReference>
<dbReference type="GO" id="GO:0006508">
    <property type="term" value="P:proteolysis"/>
    <property type="evidence" value="ECO:0007669"/>
    <property type="project" value="UniProtKB-KW"/>
</dbReference>
<dbReference type="STRING" id="8010.ENSELUP00000010257"/>
<dbReference type="PROSITE" id="PS00139">
    <property type="entry name" value="THIOL_PROTEASE_CYS"/>
    <property type="match status" value="1"/>
</dbReference>
<feature type="active site" evidence="5 6">
    <location>
        <position position="73"/>
    </location>
</feature>
<dbReference type="InterPro" id="IPR001300">
    <property type="entry name" value="Peptidase_C2_calpain_cat"/>
</dbReference>
<feature type="active site" evidence="5 6">
    <location>
        <position position="267"/>
    </location>
</feature>
<dbReference type="FunFam" id="2.60.120.380:FF:000006">
    <property type="entry name" value="Calpain 10"/>
    <property type="match status" value="1"/>
</dbReference>
<proteinExistence type="inferred from homology"/>
<dbReference type="Bgee" id="ENSELUG00000010751">
    <property type="expression patterns" value="Expressed in brain and 15 other cell types or tissues"/>
</dbReference>
<dbReference type="InterPro" id="IPR000169">
    <property type="entry name" value="Pept_cys_AS"/>
</dbReference>